<evidence type="ECO:0000313" key="1">
    <source>
        <dbReference type="EMBL" id="MBW7953520.1"/>
    </source>
</evidence>
<gene>
    <name evidence="1" type="ORF">H3C67_01915</name>
</gene>
<proteinExistence type="predicted"/>
<reference evidence="1" key="1">
    <citation type="journal article" date="2022" name="ISME J.">
        <title>A general approach to explore prokaryotic protein glycosylation reveals the unique surface layer modulation of an anammox bacterium.</title>
        <authorList>
            <person name="Pabst M."/>
            <person name="Grouzdev D.S."/>
            <person name="Lawson C.E."/>
            <person name="Kleikamp H.B.C."/>
            <person name="de Ram C."/>
            <person name="Louwen R."/>
            <person name="Lin Y.M."/>
            <person name="Lucker S."/>
            <person name="van Loosdrecht M.C.M."/>
            <person name="Laureni M."/>
        </authorList>
    </citation>
    <scope>NUCLEOTIDE SEQUENCE</scope>
    <source>
        <strain evidence="1">BROCD043</strain>
    </source>
</reference>
<organism evidence="1 2">
    <name type="scientific">Candidatus Dojkabacteria bacterium</name>
    <dbReference type="NCBI Taxonomy" id="2099670"/>
    <lineage>
        <taxon>Bacteria</taxon>
        <taxon>Candidatus Dojkabacteria</taxon>
    </lineage>
</organism>
<comment type="caution">
    <text evidence="1">The sequence shown here is derived from an EMBL/GenBank/DDBJ whole genome shotgun (WGS) entry which is preliminary data.</text>
</comment>
<dbReference type="Proteomes" id="UP000781173">
    <property type="component" value="Unassembled WGS sequence"/>
</dbReference>
<evidence type="ECO:0000313" key="2">
    <source>
        <dbReference type="Proteomes" id="UP000781173"/>
    </source>
</evidence>
<name>A0A952DVJ3_9BACT</name>
<protein>
    <submittedName>
        <fullName evidence="1">Uncharacterized protein</fullName>
    </submittedName>
</protein>
<dbReference type="EMBL" id="JACFOF010000003">
    <property type="protein sequence ID" value="MBW7953520.1"/>
    <property type="molecule type" value="Genomic_DNA"/>
</dbReference>
<dbReference type="AlphaFoldDB" id="A0A952DVJ3"/>
<sequence>MEIIGNQNRIISHEVSTDPVERLAIEVALEQGLIVYEAPMIKIVREKLRKGDKRSTVPDLLVLCSTDDPGIFVEVTIRNAKAARKNRQEAVMREAGLINRYAQVDASDITQAKEEGFYNMLLRKILERDS</sequence>
<accession>A0A952DVJ3</accession>